<keyword evidence="3" id="KW-1185">Reference proteome</keyword>
<gene>
    <name evidence="2" type="ORF">RND81_08G126900</name>
</gene>
<dbReference type="InterPro" id="IPR023393">
    <property type="entry name" value="START-like_dom_sf"/>
</dbReference>
<accession>A0AAW1J794</accession>
<dbReference type="GO" id="GO:0006952">
    <property type="term" value="P:defense response"/>
    <property type="evidence" value="ECO:0007669"/>
    <property type="project" value="InterPro"/>
</dbReference>
<reference evidence="2" key="1">
    <citation type="submission" date="2024-03" db="EMBL/GenBank/DDBJ databases">
        <title>WGS assembly of Saponaria officinalis var. Norfolk2.</title>
        <authorList>
            <person name="Jenkins J."/>
            <person name="Shu S."/>
            <person name="Grimwood J."/>
            <person name="Barry K."/>
            <person name="Goodstein D."/>
            <person name="Schmutz J."/>
            <person name="Leebens-Mack J."/>
            <person name="Osbourn A."/>
        </authorList>
    </citation>
    <scope>NUCLEOTIDE SEQUENCE [LARGE SCALE GENOMIC DNA]</scope>
    <source>
        <strain evidence="2">JIC</strain>
    </source>
</reference>
<dbReference type="Proteomes" id="UP001443914">
    <property type="component" value="Unassembled WGS sequence"/>
</dbReference>
<proteinExistence type="predicted"/>
<sequence length="151" mass="17092">MGVTGKLEIEVDIKSSGDVFHELFSVKPHHVTHITPDKVHGCELHEGDFGKPGSIILWEYTVDGKKCVAKEKVEEINEEKKFVKFKVIEGSDILEDYKSMSVTIQVIPKGEIDAILWAFEFEMFHDIGPYPTALMDVAIAITRDIETHHLK</sequence>
<dbReference type="EMBL" id="JBDFQZ010000008">
    <property type="protein sequence ID" value="KAK9698728.1"/>
    <property type="molecule type" value="Genomic_DNA"/>
</dbReference>
<evidence type="ECO:0000313" key="3">
    <source>
        <dbReference type="Proteomes" id="UP001443914"/>
    </source>
</evidence>
<organism evidence="2 3">
    <name type="scientific">Saponaria officinalis</name>
    <name type="common">Common soapwort</name>
    <name type="synonym">Lychnis saponaria</name>
    <dbReference type="NCBI Taxonomy" id="3572"/>
    <lineage>
        <taxon>Eukaryota</taxon>
        <taxon>Viridiplantae</taxon>
        <taxon>Streptophyta</taxon>
        <taxon>Embryophyta</taxon>
        <taxon>Tracheophyta</taxon>
        <taxon>Spermatophyta</taxon>
        <taxon>Magnoliopsida</taxon>
        <taxon>eudicotyledons</taxon>
        <taxon>Gunneridae</taxon>
        <taxon>Pentapetalae</taxon>
        <taxon>Caryophyllales</taxon>
        <taxon>Caryophyllaceae</taxon>
        <taxon>Caryophylleae</taxon>
        <taxon>Saponaria</taxon>
    </lineage>
</organism>
<dbReference type="CDD" id="cd07816">
    <property type="entry name" value="Bet_v1-like"/>
    <property type="match status" value="1"/>
</dbReference>
<dbReference type="Gene3D" id="3.30.530.20">
    <property type="match status" value="1"/>
</dbReference>
<dbReference type="InterPro" id="IPR000916">
    <property type="entry name" value="Bet_v_I/MLP"/>
</dbReference>
<dbReference type="AlphaFoldDB" id="A0AAW1J794"/>
<evidence type="ECO:0000259" key="1">
    <source>
        <dbReference type="SMART" id="SM01037"/>
    </source>
</evidence>
<feature type="domain" description="Bet v I/Major latex protein" evidence="1">
    <location>
        <begin position="2"/>
        <end position="151"/>
    </location>
</feature>
<protein>
    <recommendedName>
        <fullName evidence="1">Bet v I/Major latex protein domain-containing protein</fullName>
    </recommendedName>
</protein>
<dbReference type="SMART" id="SM01037">
    <property type="entry name" value="Bet_v_1"/>
    <property type="match status" value="1"/>
</dbReference>
<dbReference type="InterPro" id="IPR051761">
    <property type="entry name" value="MLP-like_ligand-binding"/>
</dbReference>
<evidence type="ECO:0000313" key="2">
    <source>
        <dbReference type="EMBL" id="KAK9698728.1"/>
    </source>
</evidence>
<dbReference type="Pfam" id="PF00407">
    <property type="entry name" value="Bet_v_1"/>
    <property type="match status" value="1"/>
</dbReference>
<comment type="caution">
    <text evidence="2">The sequence shown here is derived from an EMBL/GenBank/DDBJ whole genome shotgun (WGS) entry which is preliminary data.</text>
</comment>
<dbReference type="SUPFAM" id="SSF55961">
    <property type="entry name" value="Bet v1-like"/>
    <property type="match status" value="1"/>
</dbReference>
<name>A0AAW1J794_SAPOF</name>
<dbReference type="PANTHER" id="PTHR31907">
    <property type="entry name" value="MLP-LIKE PROTEIN 423"/>
    <property type="match status" value="1"/>
</dbReference>